<dbReference type="EMBL" id="ML987205">
    <property type="protein sequence ID" value="KAF2243533.1"/>
    <property type="molecule type" value="Genomic_DNA"/>
</dbReference>
<protein>
    <submittedName>
        <fullName evidence="2">HET-domain-containing protein</fullName>
    </submittedName>
</protein>
<evidence type="ECO:0000313" key="3">
    <source>
        <dbReference type="Proteomes" id="UP000800094"/>
    </source>
</evidence>
<dbReference type="RefSeq" id="XP_033678537.1">
    <property type="nucleotide sequence ID" value="XM_033830144.1"/>
</dbReference>
<dbReference type="Pfam" id="PF26639">
    <property type="entry name" value="Het-6_barrel"/>
    <property type="match status" value="1"/>
</dbReference>
<dbReference type="InterPro" id="IPR052895">
    <property type="entry name" value="HetReg/Transcr_Mod"/>
</dbReference>
<accession>A0A6A6I0V3</accession>
<dbReference type="Pfam" id="PF06985">
    <property type="entry name" value="HET"/>
    <property type="match status" value="1"/>
</dbReference>
<organism evidence="2 3">
    <name type="scientific">Trematosphaeria pertusa</name>
    <dbReference type="NCBI Taxonomy" id="390896"/>
    <lineage>
        <taxon>Eukaryota</taxon>
        <taxon>Fungi</taxon>
        <taxon>Dikarya</taxon>
        <taxon>Ascomycota</taxon>
        <taxon>Pezizomycotina</taxon>
        <taxon>Dothideomycetes</taxon>
        <taxon>Pleosporomycetidae</taxon>
        <taxon>Pleosporales</taxon>
        <taxon>Massarineae</taxon>
        <taxon>Trematosphaeriaceae</taxon>
        <taxon>Trematosphaeria</taxon>
    </lineage>
</organism>
<gene>
    <name evidence="2" type="ORF">BU26DRAFT_523812</name>
</gene>
<feature type="domain" description="Heterokaryon incompatibility" evidence="1">
    <location>
        <begin position="47"/>
        <end position="199"/>
    </location>
</feature>
<dbReference type="GeneID" id="54583474"/>
<evidence type="ECO:0000259" key="1">
    <source>
        <dbReference type="Pfam" id="PF06985"/>
    </source>
</evidence>
<proteinExistence type="predicted"/>
<dbReference type="OrthoDB" id="2157530at2759"/>
<keyword evidence="3" id="KW-1185">Reference proteome</keyword>
<name>A0A6A6I0V3_9PLEO</name>
<sequence length="640" mass="70505">MSIGGSFQYSPIDPAEREIRLLTIIPQDSHEKISCRLSKTSLTYGIFDALSYVWGGEPSSFPNTILLDGAEFSVTRNLELALRGLRLPKGSTPKPLWVDAVCINQKDIIERNQQVGLMGEIYSSADRVIIWLGEADKDSDVALDTVPLLANEGLRHKDENDRNEADRKQQIDRYQRCGSFFFGLPDQRPWLSRVWILQELALAKNDPLVVCGTKMVLWSTLIRGWKAIAREIFTGMQFARPKTQKETSPETYASDLGSEDEGDVEILAAVKLDLLDDLRCEMRKEGGGTLRRLLLFSRTSQATDPRDRVYALLSLVKPSETVVVADYRKPCAAVYADAMSNIFSAGEGLYFLSGVFLPGIGSKAPYIPSLPPTIEQPPLPSWVPDFCRQTGELADQPSGITFHPPDGISASGAGSGCMNGKVLDDNRTLQVEGLVIDTIDHVVPMAQDLDQFISQLPSLEATVADAKERLELFDTSIAPLVRQFKTKEPLWKILVSNKRLSSGYDAAPAAYENMHLELLKQDGPSATSKTDQGATDTEPSEYAMCLKRELNAKSVFTTTSGFCGTCVPDAREGDVVVILFGPPVPFVLRPVPQDAGENTGPRRSNHYLIGAAYVGGIMNGEMVDELYCEDLMDSTTFFLQ</sequence>
<evidence type="ECO:0000313" key="2">
    <source>
        <dbReference type="EMBL" id="KAF2243533.1"/>
    </source>
</evidence>
<dbReference type="AlphaFoldDB" id="A0A6A6I0V3"/>
<dbReference type="PANTHER" id="PTHR24148">
    <property type="entry name" value="ANKYRIN REPEAT DOMAIN-CONTAINING PROTEIN 39 HOMOLOG-RELATED"/>
    <property type="match status" value="1"/>
</dbReference>
<dbReference type="InterPro" id="IPR010730">
    <property type="entry name" value="HET"/>
</dbReference>
<dbReference type="PANTHER" id="PTHR24148:SF73">
    <property type="entry name" value="HET DOMAIN PROTEIN (AFU_ORTHOLOGUE AFUA_8G01020)"/>
    <property type="match status" value="1"/>
</dbReference>
<dbReference type="Proteomes" id="UP000800094">
    <property type="component" value="Unassembled WGS sequence"/>
</dbReference>
<reference evidence="2" key="1">
    <citation type="journal article" date="2020" name="Stud. Mycol.">
        <title>101 Dothideomycetes genomes: a test case for predicting lifestyles and emergence of pathogens.</title>
        <authorList>
            <person name="Haridas S."/>
            <person name="Albert R."/>
            <person name="Binder M."/>
            <person name="Bloem J."/>
            <person name="Labutti K."/>
            <person name="Salamov A."/>
            <person name="Andreopoulos B."/>
            <person name="Baker S."/>
            <person name="Barry K."/>
            <person name="Bills G."/>
            <person name="Bluhm B."/>
            <person name="Cannon C."/>
            <person name="Castanera R."/>
            <person name="Culley D."/>
            <person name="Daum C."/>
            <person name="Ezra D."/>
            <person name="Gonzalez J."/>
            <person name="Henrissat B."/>
            <person name="Kuo A."/>
            <person name="Liang C."/>
            <person name="Lipzen A."/>
            <person name="Lutzoni F."/>
            <person name="Magnuson J."/>
            <person name="Mondo S."/>
            <person name="Nolan M."/>
            <person name="Ohm R."/>
            <person name="Pangilinan J."/>
            <person name="Park H.-J."/>
            <person name="Ramirez L."/>
            <person name="Alfaro M."/>
            <person name="Sun H."/>
            <person name="Tritt A."/>
            <person name="Yoshinaga Y."/>
            <person name="Zwiers L.-H."/>
            <person name="Turgeon B."/>
            <person name="Goodwin S."/>
            <person name="Spatafora J."/>
            <person name="Crous P."/>
            <person name="Grigoriev I."/>
        </authorList>
    </citation>
    <scope>NUCLEOTIDE SEQUENCE</scope>
    <source>
        <strain evidence="2">CBS 122368</strain>
    </source>
</reference>